<accession>A0ABU0QP34</accession>
<name>A0ABU0QP34_9ACTN</name>
<sequence length="313" mass="33707">MTSGGGRQPNGGWLDRPLNDSSRPRKRELALAIRSLCRILRAEDPAKSGEGPPSQAEVAKRLHSNATSLSRFVSPHHPRVPNPRFLEDLHKAASADAAASGQEVGLSLAALQALRASADGEKRGCKGCVELGVRIDSLTHQLSAPCPACTAYQQEREENAAQLAARKGEVTTLRAAIQAMQTTEADLRASLAMAKASRTPLPVPHRQRDRQRSKKEVAVARQLAAQAGDLDSAGKQDAALTILRQGTTELLSPTETALVIVELRQQERDHLADNLIHVYGRDQEDRHVMAVALKLHEEGAADDAGSVLRAALR</sequence>
<evidence type="ECO:0000256" key="1">
    <source>
        <dbReference type="SAM" id="MobiDB-lite"/>
    </source>
</evidence>
<keyword evidence="3" id="KW-1185">Reference proteome</keyword>
<feature type="region of interest" description="Disordered" evidence="1">
    <location>
        <begin position="195"/>
        <end position="215"/>
    </location>
</feature>
<reference evidence="2 3" key="1">
    <citation type="submission" date="2023-07" db="EMBL/GenBank/DDBJ databases">
        <title>Comparative genomics of wheat-associated soil bacteria to identify genetic determinants of phenazine resistance.</title>
        <authorList>
            <person name="Mouncey N."/>
        </authorList>
    </citation>
    <scope>NUCLEOTIDE SEQUENCE [LARGE SCALE GENOMIC DNA]</scope>
    <source>
        <strain evidence="2 3">B3I12</strain>
    </source>
</reference>
<comment type="caution">
    <text evidence="2">The sequence shown here is derived from an EMBL/GenBank/DDBJ whole genome shotgun (WGS) entry which is preliminary data.</text>
</comment>
<feature type="region of interest" description="Disordered" evidence="1">
    <location>
        <begin position="1"/>
        <end position="25"/>
    </location>
</feature>
<dbReference type="EMBL" id="JAUSYP010000001">
    <property type="protein sequence ID" value="MDQ0748735.1"/>
    <property type="molecule type" value="Genomic_DNA"/>
</dbReference>
<protein>
    <submittedName>
        <fullName evidence="2">Uncharacterized protein</fullName>
    </submittedName>
</protein>
<organism evidence="2 3">
    <name type="scientific">Streptomyces africanus</name>
    <dbReference type="NCBI Taxonomy" id="231024"/>
    <lineage>
        <taxon>Bacteria</taxon>
        <taxon>Bacillati</taxon>
        <taxon>Actinomycetota</taxon>
        <taxon>Actinomycetes</taxon>
        <taxon>Kitasatosporales</taxon>
        <taxon>Streptomycetaceae</taxon>
        <taxon>Streptomyces</taxon>
    </lineage>
</organism>
<proteinExistence type="predicted"/>
<dbReference type="Proteomes" id="UP001232755">
    <property type="component" value="Unassembled WGS sequence"/>
</dbReference>
<gene>
    <name evidence="2" type="ORF">QF034_002966</name>
</gene>
<evidence type="ECO:0000313" key="2">
    <source>
        <dbReference type="EMBL" id="MDQ0748735.1"/>
    </source>
</evidence>
<dbReference type="RefSeq" id="WP_307175425.1">
    <property type="nucleotide sequence ID" value="NZ_JAUSYP010000001.1"/>
</dbReference>
<evidence type="ECO:0000313" key="3">
    <source>
        <dbReference type="Proteomes" id="UP001232755"/>
    </source>
</evidence>